<evidence type="ECO:0000313" key="2">
    <source>
        <dbReference type="Proteomes" id="UP000001635"/>
    </source>
</evidence>
<dbReference type="AlphaFoldDB" id="G0J346"/>
<name>G0J346_CYCMS</name>
<keyword evidence="2" id="KW-1185">Reference proteome</keyword>
<organism evidence="1 2">
    <name type="scientific">Cyclobacterium marinum (strain ATCC 25205 / DSM 745 / LMG 13164 / NCIMB 1802)</name>
    <name type="common">Flectobacillus marinus</name>
    <dbReference type="NCBI Taxonomy" id="880070"/>
    <lineage>
        <taxon>Bacteria</taxon>
        <taxon>Pseudomonadati</taxon>
        <taxon>Bacteroidota</taxon>
        <taxon>Cytophagia</taxon>
        <taxon>Cytophagales</taxon>
        <taxon>Cyclobacteriaceae</taxon>
        <taxon>Cyclobacterium</taxon>
    </lineage>
</organism>
<dbReference type="HOGENOM" id="CLU_3151926_0_0_10"/>
<protein>
    <submittedName>
        <fullName evidence="1">Uncharacterized protein</fullName>
    </submittedName>
</protein>
<proteinExistence type="predicted"/>
<dbReference type="EMBL" id="CP002955">
    <property type="protein sequence ID" value="AEL28342.1"/>
    <property type="molecule type" value="Genomic_DNA"/>
</dbReference>
<dbReference type="STRING" id="880070.Cycma_4656"/>
<dbReference type="KEGG" id="cmr:Cycma_4656"/>
<gene>
    <name evidence="1" type="ordered locus">Cycma_4656</name>
</gene>
<sequence length="48" mass="5722">MINLIFINLTIENFGRKVQMDQLANFELFSTRTSFYFQSGEQQKIVIF</sequence>
<dbReference type="Proteomes" id="UP000001635">
    <property type="component" value="Chromosome"/>
</dbReference>
<evidence type="ECO:0000313" key="1">
    <source>
        <dbReference type="EMBL" id="AEL28342.1"/>
    </source>
</evidence>
<reference evidence="2" key="1">
    <citation type="submission" date="2011-07" db="EMBL/GenBank/DDBJ databases">
        <title>The complete genome of Cyclobacterium marinum DSM 745.</title>
        <authorList>
            <person name="Lucas S."/>
            <person name="Han J."/>
            <person name="Lapidus A."/>
            <person name="Bruce D."/>
            <person name="Goodwin L."/>
            <person name="Pitluck S."/>
            <person name="Peters L."/>
            <person name="Kyrpides N."/>
            <person name="Mavromatis K."/>
            <person name="Ivanova N."/>
            <person name="Ovchinnikova G."/>
            <person name="Chertkov O."/>
            <person name="Detter J.C."/>
            <person name="Tapia R."/>
            <person name="Han C."/>
            <person name="Land M."/>
            <person name="Hauser L."/>
            <person name="Markowitz V."/>
            <person name="Cheng J.-F."/>
            <person name="Hugenholtz P."/>
            <person name="Woyke T."/>
            <person name="Wu D."/>
            <person name="Tindall B."/>
            <person name="Schuetze A."/>
            <person name="Brambilla E."/>
            <person name="Klenk H.-P."/>
            <person name="Eisen J.A."/>
        </authorList>
    </citation>
    <scope>NUCLEOTIDE SEQUENCE [LARGE SCALE GENOMIC DNA]</scope>
    <source>
        <strain evidence="2">ATCC 25205 / DSM 745 / LMG 13164 / NCIMB 1802</strain>
    </source>
</reference>
<accession>G0J346</accession>